<reference evidence="6 8" key="3">
    <citation type="submission" date="2016-10" db="EMBL/GenBank/DDBJ databases">
        <authorList>
            <person name="de Groot N.N."/>
        </authorList>
    </citation>
    <scope>NUCLEOTIDE SEQUENCE [LARGE SCALE GENOMIC DNA]</scope>
    <source>
        <strain evidence="6 8">CGMCC 1.6117</strain>
    </source>
</reference>
<dbReference type="PANTHER" id="PTHR33376:SF5">
    <property type="entry name" value="EXTRACYTOPLASMIC SOLUTE RECEPTOR PROTEIN"/>
    <property type="match status" value="1"/>
</dbReference>
<dbReference type="eggNOG" id="COG1638">
    <property type="taxonomic scope" value="Bacteria"/>
</dbReference>
<dbReference type="RefSeq" id="WP_036742890.1">
    <property type="nucleotide sequence ID" value="NZ_FOJO01000007.1"/>
</dbReference>
<reference evidence="5 7" key="1">
    <citation type="submission" date="2014-09" db="EMBL/GenBank/DDBJ databases">
        <authorList>
            <person name="McGinnis J.M."/>
            <person name="Wolfgang W.J."/>
        </authorList>
    </citation>
    <scope>NUCLEOTIDE SEQUENCE [LARGE SCALE GENOMIC DNA]</scope>
    <source>
        <strain evidence="5 7">JCM 14014</strain>
    </source>
</reference>
<dbReference type="InterPro" id="IPR018389">
    <property type="entry name" value="DctP_fam"/>
</dbReference>
<evidence type="ECO:0000256" key="2">
    <source>
        <dbReference type="ARBA" id="ARBA00022729"/>
    </source>
</evidence>
<evidence type="ECO:0000313" key="8">
    <source>
        <dbReference type="Proteomes" id="UP000182312"/>
    </source>
</evidence>
<keyword evidence="2 4" id="KW-0732">Signal</keyword>
<dbReference type="OrthoDB" id="8673861at2"/>
<name>A0A099EXX6_9RHOB</name>
<keyword evidence="3" id="KW-0574">Periplasm</keyword>
<comment type="subcellular location">
    <subcellularLocation>
        <location evidence="1">Periplasm</location>
    </subcellularLocation>
</comment>
<dbReference type="PANTHER" id="PTHR33376">
    <property type="match status" value="1"/>
</dbReference>
<evidence type="ECO:0000313" key="5">
    <source>
        <dbReference type="EMBL" id="KGJ03024.1"/>
    </source>
</evidence>
<reference evidence="5 7" key="2">
    <citation type="submission" date="2014-10" db="EMBL/GenBank/DDBJ databases">
        <title>Paracoccus sanguinis sp. nov., isolated from clinical specimens of New York State patients.</title>
        <authorList>
            <person name="Mingle L.A."/>
            <person name="Cole J.A."/>
            <person name="Lapierre P."/>
            <person name="Musser K.A."/>
        </authorList>
    </citation>
    <scope>NUCLEOTIDE SEQUENCE [LARGE SCALE GENOMIC DNA]</scope>
    <source>
        <strain evidence="5 7">JCM 14014</strain>
    </source>
</reference>
<gene>
    <name evidence="5" type="ORF">IT41_15530</name>
    <name evidence="6" type="ORF">SAMN04487972_107149</name>
</gene>
<feature type="chain" id="PRO_5010409296" evidence="4">
    <location>
        <begin position="23"/>
        <end position="335"/>
    </location>
</feature>
<organism evidence="5 7">
    <name type="scientific">Paracoccus halophilus</name>
    <dbReference type="NCBI Taxonomy" id="376733"/>
    <lineage>
        <taxon>Bacteria</taxon>
        <taxon>Pseudomonadati</taxon>
        <taxon>Pseudomonadota</taxon>
        <taxon>Alphaproteobacteria</taxon>
        <taxon>Rhodobacterales</taxon>
        <taxon>Paracoccaceae</taxon>
        <taxon>Paracoccus</taxon>
    </lineage>
</organism>
<dbReference type="GO" id="GO:0055085">
    <property type="term" value="P:transmembrane transport"/>
    <property type="evidence" value="ECO:0007669"/>
    <property type="project" value="InterPro"/>
</dbReference>
<dbReference type="InterPro" id="IPR038404">
    <property type="entry name" value="TRAP_DctP_sf"/>
</dbReference>
<dbReference type="NCBIfam" id="NF037995">
    <property type="entry name" value="TRAP_S1"/>
    <property type="match status" value="1"/>
</dbReference>
<dbReference type="Proteomes" id="UP000182312">
    <property type="component" value="Unassembled WGS sequence"/>
</dbReference>
<dbReference type="Gene3D" id="3.40.190.170">
    <property type="entry name" value="Bacterial extracellular solute-binding protein, family 7"/>
    <property type="match status" value="1"/>
</dbReference>
<evidence type="ECO:0000313" key="6">
    <source>
        <dbReference type="EMBL" id="SFA50419.1"/>
    </source>
</evidence>
<dbReference type="AlphaFoldDB" id="A0A099EXX6"/>
<evidence type="ECO:0000256" key="1">
    <source>
        <dbReference type="ARBA" id="ARBA00004418"/>
    </source>
</evidence>
<evidence type="ECO:0000256" key="3">
    <source>
        <dbReference type="ARBA" id="ARBA00022764"/>
    </source>
</evidence>
<dbReference type="Proteomes" id="UP000029846">
    <property type="component" value="Unassembled WGS sequence"/>
</dbReference>
<protein>
    <submittedName>
        <fullName evidence="6">TRAP-type C4-dicarboxylate transport system, substrate-binding protein</fullName>
    </submittedName>
</protein>
<dbReference type="EMBL" id="JRKN01000027">
    <property type="protein sequence ID" value="KGJ03024.1"/>
    <property type="molecule type" value="Genomic_DNA"/>
</dbReference>
<evidence type="ECO:0000313" key="7">
    <source>
        <dbReference type="Proteomes" id="UP000029846"/>
    </source>
</evidence>
<dbReference type="EMBL" id="FOJO01000007">
    <property type="protein sequence ID" value="SFA50419.1"/>
    <property type="molecule type" value="Genomic_DNA"/>
</dbReference>
<dbReference type="GO" id="GO:0042597">
    <property type="term" value="C:periplasmic space"/>
    <property type="evidence" value="ECO:0007669"/>
    <property type="project" value="UniProtKB-SubCell"/>
</dbReference>
<keyword evidence="7" id="KW-1185">Reference proteome</keyword>
<sequence length="335" mass="37018">MQNKTIMAVLASVIMVASPAIAETTLRAFIPVTETRPEARMFNETFADKVAELTNGEVTVQTFYAGGLGFEVRDLLRHLKRGTVDIGNILGAYYSRDAESLTLMLVDGGITRSEDITAYRDVFAEEFEKSLERWDTVFVGTTQPLVLDHSIFCKQPVTSLDQLKAMKLRVWTKHQLESFQSLGVAAQMISQEDLYIALQTGVVDCAVYLGEVATLMGLQEVAPYETYFLPYISAPAAIGVSEKAWNQLTEAQQAALREAGQNATEETTRMAIEFSQDKAASRAEREAKGIVITEGFSEADRTALVETMQATWRAMAEDAGSETLQVVERVMEIDP</sequence>
<evidence type="ECO:0000256" key="4">
    <source>
        <dbReference type="SAM" id="SignalP"/>
    </source>
</evidence>
<dbReference type="Pfam" id="PF03480">
    <property type="entry name" value="DctP"/>
    <property type="match status" value="1"/>
</dbReference>
<dbReference type="STRING" id="376733.SAMN04487972_107149"/>
<feature type="signal peptide" evidence="4">
    <location>
        <begin position="1"/>
        <end position="22"/>
    </location>
</feature>
<accession>A0A099EXX6</accession>
<proteinExistence type="predicted"/>